<gene>
    <name evidence="1" type="ORF">dlv622_00013</name>
</gene>
<dbReference type="EMBL" id="MT939252">
    <property type="protein sequence ID" value="QOI68531.1"/>
    <property type="molecule type" value="Genomic_DNA"/>
</dbReference>
<proteinExistence type="predicted"/>
<evidence type="ECO:0000313" key="1">
    <source>
        <dbReference type="EMBL" id="QOI68531.1"/>
    </source>
</evidence>
<name>A0A7L8ZIG8_9CAUD</name>
<sequence>MSNFKVGDKVVRKAACGEDGFFLSKLGRDMYYTVTSVTYGGGFLQIDGLVLPNNKHPWCACNFELYKEPEDELPPVPDSVMYFNSVRDDGNDQHLVVERTDRSDGWADEATGHIGLKVAPRTGSTRAGMSIGINLTPDAALQLAHDIRRMAMSVKREQK</sequence>
<reference evidence="1 2" key="1">
    <citation type="submission" date="2020-08" db="EMBL/GenBank/DDBJ databases">
        <authorList>
            <person name="Gorodnichev R.B."/>
            <person name="Kornienko M.A."/>
            <person name="Kuptsov N.S."/>
            <person name="Guliaev A.S."/>
            <person name="Veselovsky V.V."/>
            <person name="Kostryukova E.S."/>
            <person name="Ilina E.N."/>
            <person name="Shitikov E.A."/>
            <person name="Manolov A.I."/>
            <person name="Bespiatykh D.A."/>
        </authorList>
    </citation>
    <scope>NUCLEOTIDE SEQUENCE [LARGE SCALE GENOMIC DNA]</scope>
</reference>
<evidence type="ECO:0000313" key="2">
    <source>
        <dbReference type="Proteomes" id="UP000593976"/>
    </source>
</evidence>
<accession>A0A7L8ZIG8</accession>
<dbReference type="Proteomes" id="UP000593976">
    <property type="component" value="Segment"/>
</dbReference>
<organism evidence="1 2">
    <name type="scientific">Klebsiella phage vB_KpnP_Dlv622</name>
    <dbReference type="NCBI Taxonomy" id="2776830"/>
    <lineage>
        <taxon>Viruses</taxon>
        <taxon>Duplodnaviria</taxon>
        <taxon>Heunggongvirae</taxon>
        <taxon>Uroviricota</taxon>
        <taxon>Caudoviricetes</taxon>
        <taxon>Autographivirales</taxon>
        <taxon>Autoscriptoviridae</taxon>
        <taxon>Slopekvirinae</taxon>
        <taxon>Drulisvirus</taxon>
        <taxon>Drulisvirus Dlv622</taxon>
    </lineage>
</organism>
<keyword evidence="2" id="KW-1185">Reference proteome</keyword>
<protein>
    <submittedName>
        <fullName evidence="1">Putative RecT family recombinase</fullName>
    </submittedName>
</protein>